<dbReference type="AlphaFoldDB" id="A0A7X3MCR1"/>
<comment type="caution">
    <text evidence="1">The sequence shown here is derived from an EMBL/GenBank/DDBJ whole genome shotgun (WGS) entry which is preliminary data.</text>
</comment>
<evidence type="ECO:0000313" key="2">
    <source>
        <dbReference type="Proteomes" id="UP000460412"/>
    </source>
</evidence>
<name>A0A7X3MCR1_9FIRM</name>
<evidence type="ECO:0008006" key="3">
    <source>
        <dbReference type="Google" id="ProtNLM"/>
    </source>
</evidence>
<proteinExistence type="predicted"/>
<dbReference type="RefSeq" id="WP_159749038.1">
    <property type="nucleotide sequence ID" value="NZ_WUQX01000001.1"/>
</dbReference>
<evidence type="ECO:0000313" key="1">
    <source>
        <dbReference type="EMBL" id="MXP74018.1"/>
    </source>
</evidence>
<dbReference type="Proteomes" id="UP000460412">
    <property type="component" value="Unassembled WGS sequence"/>
</dbReference>
<dbReference type="EMBL" id="WUQX01000001">
    <property type="protein sequence ID" value="MXP74018.1"/>
    <property type="molecule type" value="Genomic_DNA"/>
</dbReference>
<sequence length="136" mass="15607">MKKTGILILLSCSIICGCSKEYIEMDAISSHSTTSADWYELDIDVIADEDDVSDKEACSREIIQHILDNDFHSIHFSFDVNGYPNNVSVDVFTSEKNAQKDKEAYSFEYVTEFNTENPDIQNNIKDNPEEFEIQYE</sequence>
<gene>
    <name evidence="1" type="ORF">GN277_00740</name>
</gene>
<keyword evidence="2" id="KW-1185">Reference proteome</keyword>
<protein>
    <recommendedName>
        <fullName evidence="3">Lipoprotein</fullName>
    </recommendedName>
</protein>
<dbReference type="PROSITE" id="PS51257">
    <property type="entry name" value="PROKAR_LIPOPROTEIN"/>
    <property type="match status" value="1"/>
</dbReference>
<organism evidence="1 2">
    <name type="scientific">Sporofaciens musculi</name>
    <dbReference type="NCBI Taxonomy" id="2681861"/>
    <lineage>
        <taxon>Bacteria</taxon>
        <taxon>Bacillati</taxon>
        <taxon>Bacillota</taxon>
        <taxon>Clostridia</taxon>
        <taxon>Lachnospirales</taxon>
        <taxon>Lachnospiraceae</taxon>
        <taxon>Sporofaciens</taxon>
    </lineage>
</organism>
<reference evidence="1 2" key="1">
    <citation type="submission" date="2019-12" db="EMBL/GenBank/DDBJ databases">
        <title>Sporaefaciens musculi gen. nov., sp. nov., a novel bacterium isolated from the caecum of an obese mouse.</title>
        <authorList>
            <person name="Rasmussen T.S."/>
            <person name="Streidl T."/>
            <person name="Hitch T.C.A."/>
            <person name="Wortmann E."/>
            <person name="Deptula P."/>
            <person name="Hansen M."/>
            <person name="Nielsen D.S."/>
            <person name="Clavel T."/>
            <person name="Vogensen F.K."/>
        </authorList>
    </citation>
    <scope>NUCLEOTIDE SEQUENCE [LARGE SCALE GENOMIC DNA]</scope>
    <source>
        <strain evidence="1 2">WCA-9-b2</strain>
    </source>
</reference>
<accession>A0A7X3MCR1</accession>